<comment type="caution">
    <text evidence="9">The sequence shown here is derived from an EMBL/GenBank/DDBJ whole genome shotgun (WGS) entry which is preliminary data.</text>
</comment>
<dbReference type="SUPFAM" id="SSF46785">
    <property type="entry name" value="Winged helix' DNA-binding domain"/>
    <property type="match status" value="1"/>
</dbReference>
<evidence type="ECO:0000256" key="4">
    <source>
        <dbReference type="ARBA" id="ARBA00023004"/>
    </source>
</evidence>
<evidence type="ECO:0000259" key="8">
    <source>
        <dbReference type="PROSITE" id="PS50944"/>
    </source>
</evidence>
<evidence type="ECO:0000256" key="7">
    <source>
        <dbReference type="ARBA" id="ARBA00023163"/>
    </source>
</evidence>
<dbReference type="InterPro" id="IPR036390">
    <property type="entry name" value="WH_DNA-bd_sf"/>
</dbReference>
<dbReference type="Gene3D" id="1.10.10.10">
    <property type="entry name" value="Winged helix-like DNA-binding domain superfamily/Winged helix DNA-binding domain"/>
    <property type="match status" value="1"/>
</dbReference>
<gene>
    <name evidence="9" type="ORF">RH861_09950</name>
</gene>
<dbReference type="EMBL" id="JAVKGS010000003">
    <property type="protein sequence ID" value="MDR5692380.1"/>
    <property type="molecule type" value="Genomic_DNA"/>
</dbReference>
<dbReference type="InterPro" id="IPR038157">
    <property type="entry name" value="FeoA_core_dom"/>
</dbReference>
<evidence type="ECO:0000256" key="5">
    <source>
        <dbReference type="ARBA" id="ARBA00023015"/>
    </source>
</evidence>
<evidence type="ECO:0000256" key="1">
    <source>
        <dbReference type="ARBA" id="ARBA00004496"/>
    </source>
</evidence>
<organism evidence="9 10">
    <name type="scientific">Agromyces indicus</name>
    <dbReference type="NCBI Taxonomy" id="758919"/>
    <lineage>
        <taxon>Bacteria</taxon>
        <taxon>Bacillati</taxon>
        <taxon>Actinomycetota</taxon>
        <taxon>Actinomycetes</taxon>
        <taxon>Micrococcales</taxon>
        <taxon>Microbacteriaceae</taxon>
        <taxon>Agromyces</taxon>
    </lineage>
</organism>
<dbReference type="InterPro" id="IPR001367">
    <property type="entry name" value="Fe_dep_repressor"/>
</dbReference>
<keyword evidence="4" id="KW-0408">Iron</keyword>
<comment type="subunit">
    <text evidence="3">Homodimer.</text>
</comment>
<dbReference type="Gene3D" id="2.30.30.90">
    <property type="match status" value="1"/>
</dbReference>
<dbReference type="InterPro" id="IPR008988">
    <property type="entry name" value="Transcriptional_repressor_C"/>
</dbReference>
<dbReference type="SMART" id="SM00529">
    <property type="entry name" value="HTH_DTXR"/>
    <property type="match status" value="1"/>
</dbReference>
<dbReference type="InterPro" id="IPR036421">
    <property type="entry name" value="Fe_dep_repressor_sf"/>
</dbReference>
<proteinExistence type="inferred from homology"/>
<name>A0ABU1FKU2_9MICO</name>
<feature type="domain" description="HTH dtxR-type" evidence="8">
    <location>
        <begin position="1"/>
        <end position="65"/>
    </location>
</feature>
<dbReference type="Pfam" id="PF02742">
    <property type="entry name" value="Fe_dep_repr_C"/>
    <property type="match status" value="1"/>
</dbReference>
<sequence>MTDLIDTTEMYLRTILDLEEEHIVPLRARISERLGHSGPTVSQTVARMERDGLVVVSGDRHLELTEAGRSKAVHVMRKHRLAERLLADVIGLDWEYVHDEACRWEHVMSEQVERRLVEILGNPTHSPYGNPIPGLEELGVEPAAPFMSGVRNVLTALDEGSGHATGVIRRLAEPAQFDPDLLARFKGAGILPGAVVEFRREGDLVVAEAAGHDALPMPVGMAGHLFIGDAAAAPEAPDAGSARAELPGAAPRVVSGTALEHG</sequence>
<dbReference type="SUPFAM" id="SSF47979">
    <property type="entry name" value="Iron-dependent repressor protein, dimerization domain"/>
    <property type="match status" value="1"/>
</dbReference>
<keyword evidence="6" id="KW-0238">DNA-binding</keyword>
<dbReference type="InterPro" id="IPR022689">
    <property type="entry name" value="Iron_dep_repressor"/>
</dbReference>
<dbReference type="Proteomes" id="UP001260072">
    <property type="component" value="Unassembled WGS sequence"/>
</dbReference>
<evidence type="ECO:0000256" key="3">
    <source>
        <dbReference type="ARBA" id="ARBA00011738"/>
    </source>
</evidence>
<keyword evidence="5" id="KW-0805">Transcription regulation</keyword>
<dbReference type="Pfam" id="PF01325">
    <property type="entry name" value="Fe_dep_repress"/>
    <property type="match status" value="1"/>
</dbReference>
<dbReference type="InterPro" id="IPR050536">
    <property type="entry name" value="DtxR_MntR_Metal-Reg"/>
</dbReference>
<keyword evidence="10" id="KW-1185">Reference proteome</keyword>
<dbReference type="PANTHER" id="PTHR33238">
    <property type="entry name" value="IRON (METAL) DEPENDENT REPRESSOR, DTXR FAMILY"/>
    <property type="match status" value="1"/>
</dbReference>
<comment type="similarity">
    <text evidence="2">Belongs to the DtxR/MntR family.</text>
</comment>
<dbReference type="InterPro" id="IPR036388">
    <property type="entry name" value="WH-like_DNA-bd_sf"/>
</dbReference>
<evidence type="ECO:0000313" key="9">
    <source>
        <dbReference type="EMBL" id="MDR5692380.1"/>
    </source>
</evidence>
<evidence type="ECO:0000256" key="2">
    <source>
        <dbReference type="ARBA" id="ARBA00007871"/>
    </source>
</evidence>
<dbReference type="SUPFAM" id="SSF50037">
    <property type="entry name" value="C-terminal domain of transcriptional repressors"/>
    <property type="match status" value="1"/>
</dbReference>
<accession>A0ABU1FKU2</accession>
<dbReference type="PROSITE" id="PS50944">
    <property type="entry name" value="HTH_DTXR"/>
    <property type="match status" value="1"/>
</dbReference>
<comment type="subcellular location">
    <subcellularLocation>
        <location evidence="1">Cytoplasm</location>
    </subcellularLocation>
</comment>
<keyword evidence="7" id="KW-0804">Transcription</keyword>
<evidence type="ECO:0000256" key="6">
    <source>
        <dbReference type="ARBA" id="ARBA00023125"/>
    </source>
</evidence>
<dbReference type="Gene3D" id="1.10.60.10">
    <property type="entry name" value="Iron dependent repressor, metal binding and dimerisation domain"/>
    <property type="match status" value="1"/>
</dbReference>
<protein>
    <submittedName>
        <fullName evidence="9">Metal-dependent transcriptional regulator</fullName>
    </submittedName>
</protein>
<reference evidence="10" key="1">
    <citation type="submission" date="2023-07" db="EMBL/GenBank/DDBJ databases">
        <title>Description of three actinobacteria isolated from air of manufacturing shop in a pharmaceutical factory.</title>
        <authorList>
            <person name="Zhang D.-F."/>
        </authorList>
    </citation>
    <scope>NUCLEOTIDE SEQUENCE [LARGE SCALE GENOMIC DNA]</scope>
    <source>
        <strain evidence="10">CCTCC AB 2011122</strain>
    </source>
</reference>
<dbReference type="PANTHER" id="PTHR33238:SF10">
    <property type="entry name" value="IRON-DEPENDENT REPRESSOR IDER"/>
    <property type="match status" value="1"/>
</dbReference>
<dbReference type="InterPro" id="IPR022687">
    <property type="entry name" value="HTH_DTXR"/>
</dbReference>
<evidence type="ECO:0000313" key="10">
    <source>
        <dbReference type="Proteomes" id="UP001260072"/>
    </source>
</evidence>
<dbReference type="RefSeq" id="WP_310520863.1">
    <property type="nucleotide sequence ID" value="NZ_BAABBS010000001.1"/>
</dbReference>